<dbReference type="GO" id="GO:0003723">
    <property type="term" value="F:RNA binding"/>
    <property type="evidence" value="ECO:0007669"/>
    <property type="project" value="UniProtKB-UniRule"/>
</dbReference>
<evidence type="ECO:0000256" key="7">
    <source>
        <dbReference type="ARBA" id="ARBA00023015"/>
    </source>
</evidence>
<comment type="subunit">
    <text evidence="9">Homohexamer. The homohexamer assembles into an open ring structure.</text>
</comment>
<dbReference type="EMBL" id="DVOT01000216">
    <property type="protein sequence ID" value="HIV28670.1"/>
    <property type="molecule type" value="Genomic_DNA"/>
</dbReference>
<feature type="compositionally biased region" description="Basic and acidic residues" evidence="12">
    <location>
        <begin position="197"/>
        <end position="216"/>
    </location>
</feature>
<dbReference type="EC" id="3.6.4.-" evidence="9 10"/>
<evidence type="ECO:0000256" key="11">
    <source>
        <dbReference type="PROSITE-ProRule" id="PRU01203"/>
    </source>
</evidence>
<organism evidence="14 15">
    <name type="scientific">Candidatus Ornithocaccomicrobium faecavium</name>
    <dbReference type="NCBI Taxonomy" id="2840890"/>
    <lineage>
        <taxon>Bacteria</taxon>
        <taxon>Bacillati</taxon>
        <taxon>Bacillota</taxon>
        <taxon>Clostridia</taxon>
        <taxon>Candidatus Ornithocaccomicrobium</taxon>
    </lineage>
</organism>
<feature type="compositionally biased region" description="Basic and acidic residues" evidence="12">
    <location>
        <begin position="151"/>
        <end position="160"/>
    </location>
</feature>
<dbReference type="PANTHER" id="PTHR46425:SF1">
    <property type="entry name" value="TRANSCRIPTION TERMINATION FACTOR RHO"/>
    <property type="match status" value="1"/>
</dbReference>
<dbReference type="InterPro" id="IPR011129">
    <property type="entry name" value="CSD"/>
</dbReference>
<reference evidence="14" key="2">
    <citation type="journal article" date="2021" name="PeerJ">
        <title>Extensive microbial diversity within the chicken gut microbiome revealed by metagenomics and culture.</title>
        <authorList>
            <person name="Gilroy R."/>
            <person name="Ravi A."/>
            <person name="Getino M."/>
            <person name="Pursley I."/>
            <person name="Horton D.L."/>
            <person name="Alikhan N.F."/>
            <person name="Baker D."/>
            <person name="Gharbi K."/>
            <person name="Hall N."/>
            <person name="Watson M."/>
            <person name="Adriaenssens E.M."/>
            <person name="Foster-Nyarko E."/>
            <person name="Jarju S."/>
            <person name="Secka A."/>
            <person name="Antonio M."/>
            <person name="Oren A."/>
            <person name="Chaudhuri R.R."/>
            <person name="La Ragione R."/>
            <person name="Hildebrand F."/>
            <person name="Pallen M.J."/>
        </authorList>
    </citation>
    <scope>NUCLEOTIDE SEQUENCE</scope>
    <source>
        <strain evidence="14">CHK183-6373</strain>
    </source>
</reference>
<comment type="caution">
    <text evidence="14">The sequence shown here is derived from an EMBL/GenBank/DDBJ whole genome shotgun (WGS) entry which is preliminary data.</text>
</comment>
<dbReference type="Pfam" id="PF00006">
    <property type="entry name" value="ATP-synt_ab"/>
    <property type="match status" value="1"/>
</dbReference>
<evidence type="ECO:0000259" key="13">
    <source>
        <dbReference type="PROSITE" id="PS51856"/>
    </source>
</evidence>
<keyword evidence="4 9" id="KW-0347">Helicase</keyword>
<feature type="compositionally biased region" description="Polar residues" evidence="12">
    <location>
        <begin position="182"/>
        <end position="194"/>
    </location>
</feature>
<feature type="binding site" evidence="9">
    <location>
        <position position="494"/>
    </location>
    <ligand>
        <name>ATP</name>
        <dbReference type="ChEBI" id="CHEBI:30616"/>
    </ligand>
</feature>
<keyword evidence="7 9" id="KW-0805">Transcription regulation</keyword>
<sequence length="714" mass="81700">MDYRSLHAKTVADLRQIGRSLKVKFPVGTTKARMIEMILQHIMEETEQAAQEQQNAPQEQNIAQESAPAQEGFAAPAAEEAKNPQPEVKERSATPSVRGRPGRKPKRAPREQEALASAPERPAEGSETLAAAPAEEYEKPQTPSVAEDVGYEQRYDERLTPPRNQKQAVMNRQPIAMRVQQPRLSQGNARQGSAGQRFERNAQRYDNNQRLDRNAQRYEQPQQRYDQQRYDQQPQQRYDQPQQRYDQQRYEQPQQRYEQQRYEQPQQRYDQQRYDQPPQQRYDQRRYEQPQRRYDMPAYELQEPGFRRQMPSYTPEYGTTNPAVPDILASGECSDGAGVLEIMSDGYGFLRAENYMPGTRDVYVSMAQIRRFGLRTGDLVAGKVRPSREGDRYNAMLYITSINDMEPEANIHRPSFDELTPLYPDERLRLETPGEKSDLALRVIDLVAPIGKGQRGLIVSPPKAGKTVLLKKIANAITVNHPEVHLIVLLIDERPEEVTDLQRSIQGEVVYSTFDEPPEDHTRISEMVHERAQRLVEQGKDVVILLDSITRLARAYNVVIPPTGRSLSGGLDPGALNKPKRFFGSARNIENGGSLTIIATALIDTGSRMDEIIYEEFKGTGNMELHLDRKLSEKRIFPAVDLNRSGTRREDLLMTKDELEGAYSIRKLLSNSNNQETAEQLIGMIEKTDNNADFLVRLKSWIAVYEKEGYSLNR</sequence>
<dbReference type="SUPFAM" id="SSF50249">
    <property type="entry name" value="Nucleic acid-binding proteins"/>
    <property type="match status" value="1"/>
</dbReference>
<dbReference type="InterPro" id="IPR003593">
    <property type="entry name" value="AAA+_ATPase"/>
</dbReference>
<dbReference type="Proteomes" id="UP000886884">
    <property type="component" value="Unassembled WGS sequence"/>
</dbReference>
<feature type="compositionally biased region" description="Basic and acidic residues" evidence="12">
    <location>
        <begin position="79"/>
        <end position="92"/>
    </location>
</feature>
<accession>A0A9D1PA36</accession>
<dbReference type="Gene3D" id="2.40.50.140">
    <property type="entry name" value="Nucleic acid-binding proteins"/>
    <property type="match status" value="1"/>
</dbReference>
<dbReference type="PROSITE" id="PS51856">
    <property type="entry name" value="RHO_RNA_BD"/>
    <property type="match status" value="1"/>
</dbReference>
<dbReference type="GO" id="GO:0016787">
    <property type="term" value="F:hydrolase activity"/>
    <property type="evidence" value="ECO:0007669"/>
    <property type="project" value="UniProtKB-KW"/>
</dbReference>
<dbReference type="PANTHER" id="PTHR46425">
    <property type="entry name" value="TRANSCRIPTION TERMINATION FACTOR RHO"/>
    <property type="match status" value="1"/>
</dbReference>
<keyword evidence="1 9" id="KW-0806">Transcription termination</keyword>
<dbReference type="InterPro" id="IPR004665">
    <property type="entry name" value="Term_rho"/>
</dbReference>
<proteinExistence type="inferred from homology"/>
<dbReference type="NCBIfam" id="TIGR00767">
    <property type="entry name" value="rho"/>
    <property type="match status" value="1"/>
</dbReference>
<feature type="compositionally biased region" description="Low complexity" evidence="12">
    <location>
        <begin position="217"/>
        <end position="281"/>
    </location>
</feature>
<evidence type="ECO:0000256" key="9">
    <source>
        <dbReference type="HAMAP-Rule" id="MF_01884"/>
    </source>
</evidence>
<evidence type="ECO:0000256" key="1">
    <source>
        <dbReference type="ARBA" id="ARBA00022472"/>
    </source>
</evidence>
<evidence type="ECO:0000256" key="8">
    <source>
        <dbReference type="ARBA" id="ARBA00023163"/>
    </source>
</evidence>
<reference evidence="14" key="1">
    <citation type="submission" date="2020-10" db="EMBL/GenBank/DDBJ databases">
        <authorList>
            <person name="Gilroy R."/>
        </authorList>
    </citation>
    <scope>NUCLEOTIDE SEQUENCE</scope>
    <source>
        <strain evidence="14">CHK183-6373</strain>
    </source>
</reference>
<comment type="similarity">
    <text evidence="9 11">Belongs to the Rho family.</text>
</comment>
<evidence type="ECO:0000256" key="4">
    <source>
        <dbReference type="ARBA" id="ARBA00022806"/>
    </source>
</evidence>
<keyword evidence="6 9" id="KW-0694">RNA-binding</keyword>
<dbReference type="InterPro" id="IPR000194">
    <property type="entry name" value="ATPase_F1/V1/A1_a/bsu_nucl-bd"/>
</dbReference>
<dbReference type="NCBIfam" id="NF006886">
    <property type="entry name" value="PRK09376.1"/>
    <property type="match status" value="1"/>
</dbReference>
<gene>
    <name evidence="9 14" type="primary">rho</name>
    <name evidence="14" type="ORF">IAA64_11900</name>
</gene>
<dbReference type="InterPro" id="IPR027417">
    <property type="entry name" value="P-loop_NTPase"/>
</dbReference>
<evidence type="ECO:0000256" key="2">
    <source>
        <dbReference type="ARBA" id="ARBA00022741"/>
    </source>
</evidence>
<dbReference type="GO" id="GO:0008186">
    <property type="term" value="F:ATP-dependent activity, acting on RNA"/>
    <property type="evidence" value="ECO:0007669"/>
    <property type="project" value="UniProtKB-UniRule"/>
</dbReference>
<comment type="caution">
    <text evidence="9">Lacks conserved residue(s) required for the propagation of feature annotation.</text>
</comment>
<feature type="binding site" evidence="9">
    <location>
        <begin position="463"/>
        <end position="468"/>
    </location>
    <ligand>
        <name>ATP</name>
        <dbReference type="ChEBI" id="CHEBI:30616"/>
    </ligand>
</feature>
<evidence type="ECO:0000256" key="6">
    <source>
        <dbReference type="ARBA" id="ARBA00022884"/>
    </source>
</evidence>
<dbReference type="CDD" id="cd04459">
    <property type="entry name" value="Rho_CSD"/>
    <property type="match status" value="1"/>
</dbReference>
<dbReference type="SMART" id="SM00382">
    <property type="entry name" value="AAA"/>
    <property type="match status" value="1"/>
</dbReference>
<evidence type="ECO:0000256" key="12">
    <source>
        <dbReference type="SAM" id="MobiDB-lite"/>
    </source>
</evidence>
<feature type="binding site" evidence="9">
    <location>
        <begin position="451"/>
        <end position="456"/>
    </location>
    <ligand>
        <name>ATP</name>
        <dbReference type="ChEBI" id="CHEBI:30616"/>
    </ligand>
</feature>
<keyword evidence="3 9" id="KW-0378">Hydrolase</keyword>
<evidence type="ECO:0000256" key="10">
    <source>
        <dbReference type="NCBIfam" id="TIGR00767"/>
    </source>
</evidence>
<evidence type="ECO:0000313" key="15">
    <source>
        <dbReference type="Proteomes" id="UP000886884"/>
    </source>
</evidence>
<dbReference type="Pfam" id="PF07497">
    <property type="entry name" value="Rho_RNA_bind"/>
    <property type="match status" value="1"/>
</dbReference>
<dbReference type="AlphaFoldDB" id="A0A9D1PA36"/>
<dbReference type="GO" id="GO:0005524">
    <property type="term" value="F:ATP binding"/>
    <property type="evidence" value="ECO:0007669"/>
    <property type="project" value="UniProtKB-UniRule"/>
</dbReference>
<dbReference type="HAMAP" id="MF_01884">
    <property type="entry name" value="Rho"/>
    <property type="match status" value="1"/>
</dbReference>
<keyword evidence="2 9" id="KW-0547">Nucleotide-binding</keyword>
<feature type="compositionally biased region" description="Basic and acidic residues" evidence="12">
    <location>
        <begin position="282"/>
        <end position="295"/>
    </location>
</feature>
<dbReference type="SMART" id="SM00357">
    <property type="entry name" value="CSP"/>
    <property type="match status" value="1"/>
</dbReference>
<evidence type="ECO:0000256" key="3">
    <source>
        <dbReference type="ARBA" id="ARBA00022801"/>
    </source>
</evidence>
<evidence type="ECO:0000256" key="5">
    <source>
        <dbReference type="ARBA" id="ARBA00022840"/>
    </source>
</evidence>
<dbReference type="SUPFAM" id="SSF52540">
    <property type="entry name" value="P-loop containing nucleoside triphosphate hydrolases"/>
    <property type="match status" value="1"/>
</dbReference>
<name>A0A9D1PA36_9FIRM</name>
<feature type="domain" description="Rho RNA-BD" evidence="13">
    <location>
        <begin position="333"/>
        <end position="406"/>
    </location>
</feature>
<dbReference type="InterPro" id="IPR011113">
    <property type="entry name" value="Rho_RNA-bd"/>
</dbReference>
<feature type="compositionally biased region" description="Low complexity" evidence="12">
    <location>
        <begin position="48"/>
        <end position="78"/>
    </location>
</feature>
<dbReference type="Gene3D" id="3.40.50.300">
    <property type="entry name" value="P-loop containing nucleotide triphosphate hydrolases"/>
    <property type="match status" value="1"/>
</dbReference>
<keyword evidence="5 9" id="KW-0067">ATP-binding</keyword>
<dbReference type="InterPro" id="IPR041703">
    <property type="entry name" value="Rho_factor_ATP-bd"/>
</dbReference>
<protein>
    <recommendedName>
        <fullName evidence="9 10">Transcription termination factor Rho</fullName>
        <ecNumber evidence="9 10">3.6.4.-</ecNumber>
    </recommendedName>
    <alternativeName>
        <fullName evidence="9">ATP-dependent helicase Rho</fullName>
    </alternativeName>
</protein>
<feature type="region of interest" description="Disordered" evidence="12">
    <location>
        <begin position="47"/>
        <end position="295"/>
    </location>
</feature>
<evidence type="ECO:0000313" key="14">
    <source>
        <dbReference type="EMBL" id="HIV28670.1"/>
    </source>
</evidence>
<comment type="function">
    <text evidence="9">Facilitates transcription termination by a mechanism that involves Rho binding to the nascent RNA, activation of Rho's RNA-dependent ATPase activity, and release of the mRNA from the DNA template.</text>
</comment>
<keyword evidence="8 9" id="KW-0804">Transcription</keyword>
<dbReference type="InterPro" id="IPR012340">
    <property type="entry name" value="NA-bd_OB-fold"/>
</dbReference>
<dbReference type="CDD" id="cd01128">
    <property type="entry name" value="rho_factor_C"/>
    <property type="match status" value="1"/>
</dbReference>
<dbReference type="GO" id="GO:0006353">
    <property type="term" value="P:DNA-templated transcription termination"/>
    <property type="evidence" value="ECO:0007669"/>
    <property type="project" value="UniProtKB-UniRule"/>
</dbReference>
<dbReference type="GO" id="GO:0004386">
    <property type="term" value="F:helicase activity"/>
    <property type="evidence" value="ECO:0007669"/>
    <property type="project" value="UniProtKB-UniRule"/>
</dbReference>